<evidence type="ECO:0000313" key="2">
    <source>
        <dbReference type="EMBL" id="SHJ05716.1"/>
    </source>
</evidence>
<protein>
    <submittedName>
        <fullName evidence="2">Uncharacterized protein</fullName>
    </submittedName>
</protein>
<gene>
    <name evidence="2" type="ORF">SAMN04488012_104226</name>
</gene>
<dbReference type="AlphaFoldDB" id="A0A1M6G6X9"/>
<name>A0A1M6G6X9_9RHOB</name>
<feature type="transmembrane region" description="Helical" evidence="1">
    <location>
        <begin position="141"/>
        <end position="158"/>
    </location>
</feature>
<feature type="transmembrane region" description="Helical" evidence="1">
    <location>
        <begin position="12"/>
        <end position="34"/>
    </location>
</feature>
<evidence type="ECO:0000256" key="1">
    <source>
        <dbReference type="SAM" id="Phobius"/>
    </source>
</evidence>
<feature type="transmembrane region" description="Helical" evidence="1">
    <location>
        <begin position="93"/>
        <end position="115"/>
    </location>
</feature>
<dbReference type="EMBL" id="FQZA01000004">
    <property type="protein sequence ID" value="SHJ05716.1"/>
    <property type="molecule type" value="Genomic_DNA"/>
</dbReference>
<dbReference type="STRING" id="313368.SAMN04488012_104226"/>
<organism evidence="2 3">
    <name type="scientific">Palleronia salina</name>
    <dbReference type="NCBI Taxonomy" id="313368"/>
    <lineage>
        <taxon>Bacteria</taxon>
        <taxon>Pseudomonadati</taxon>
        <taxon>Pseudomonadota</taxon>
        <taxon>Alphaproteobacteria</taxon>
        <taxon>Rhodobacterales</taxon>
        <taxon>Roseobacteraceae</taxon>
        <taxon>Palleronia</taxon>
    </lineage>
</organism>
<keyword evidence="3" id="KW-1185">Reference proteome</keyword>
<feature type="transmembrane region" description="Helical" evidence="1">
    <location>
        <begin position="366"/>
        <end position="393"/>
    </location>
</feature>
<keyword evidence="1" id="KW-0472">Membrane</keyword>
<keyword evidence="1" id="KW-0812">Transmembrane</keyword>
<sequence length="468" mass="50777">MGGFLEILNNNAGLIGLLGLTIAIGAVVLPRIWARQEREEQRLLENVRDPTIWEDLIHDYRQPRGDSYRHALEYTLSVAEYLYGDRAIGIRTYGVCLTLAMIYAFLSVAIAWVAFNTHAPAGLPLFLDTPGTDWRGIGQRGGQLAMFAIGLGSAATIIRRGPNITKFFVDRYDLLIGRLTTRPGFLAKAGRWVVELIVVAIVPAAANVVAFAGAGAVAFAGASAFAFAVAIAGTLAGANAFAVIVAGAGAIAFAFAFAFAFAEGKTQIFTGVLLLYALLPVGNALADFLSVGATRFLLRKLDQKHVSLRRVLGHLVADLFAAVACLTILLVLLAGIIEAAHMMFPQLFDFDWRSIRDALEQGDMELALPVVLMAVTTLIPTMLHLVLGLQAIWGHRSRARAELVDMLQGASPEMVTNYQFRKEAQRVVDSVIMARYRSLLLAVLVVFPAFAGFVWAYFWALQVLLNIA</sequence>
<dbReference type="RefSeq" id="WP_073128297.1">
    <property type="nucleotide sequence ID" value="NZ_FQZA01000004.1"/>
</dbReference>
<dbReference type="Proteomes" id="UP000184040">
    <property type="component" value="Unassembled WGS sequence"/>
</dbReference>
<evidence type="ECO:0000313" key="3">
    <source>
        <dbReference type="Proteomes" id="UP000184040"/>
    </source>
</evidence>
<feature type="transmembrane region" description="Helical" evidence="1">
    <location>
        <begin position="216"/>
        <end position="233"/>
    </location>
</feature>
<feature type="transmembrane region" description="Helical" evidence="1">
    <location>
        <begin position="319"/>
        <end position="344"/>
    </location>
</feature>
<feature type="transmembrane region" description="Helical" evidence="1">
    <location>
        <begin position="273"/>
        <end position="298"/>
    </location>
</feature>
<keyword evidence="1" id="KW-1133">Transmembrane helix</keyword>
<feature type="transmembrane region" description="Helical" evidence="1">
    <location>
        <begin position="439"/>
        <end position="460"/>
    </location>
</feature>
<proteinExistence type="predicted"/>
<reference evidence="2 3" key="1">
    <citation type="submission" date="2016-11" db="EMBL/GenBank/DDBJ databases">
        <authorList>
            <person name="Jaros S."/>
            <person name="Januszkiewicz K."/>
            <person name="Wedrychowicz H."/>
        </authorList>
    </citation>
    <scope>NUCLEOTIDE SEQUENCE [LARGE SCALE GENOMIC DNA]</scope>
    <source>
        <strain evidence="2 3">DSM 26892</strain>
    </source>
</reference>
<feature type="transmembrane region" description="Helical" evidence="1">
    <location>
        <begin position="240"/>
        <end position="261"/>
    </location>
</feature>
<feature type="transmembrane region" description="Helical" evidence="1">
    <location>
        <begin position="192"/>
        <end position="210"/>
    </location>
</feature>
<accession>A0A1M6G6X9</accession>